<dbReference type="SUPFAM" id="SSF55973">
    <property type="entry name" value="S-adenosylmethionine synthetase"/>
    <property type="match status" value="3"/>
</dbReference>
<keyword evidence="2 13" id="KW-0808">Transferase</keyword>
<dbReference type="InterPro" id="IPR022636">
    <property type="entry name" value="S-AdoMet_synthetase_sfam"/>
</dbReference>
<dbReference type="Pfam" id="PF00438">
    <property type="entry name" value="S-AdoMet_synt_N"/>
    <property type="match status" value="1"/>
</dbReference>
<evidence type="ECO:0000313" key="13">
    <source>
        <dbReference type="EMBL" id="MFA9459597.1"/>
    </source>
</evidence>
<dbReference type="InterPro" id="IPR022630">
    <property type="entry name" value="S-AdoMet_synt_C"/>
</dbReference>
<dbReference type="NCBIfam" id="TIGR01034">
    <property type="entry name" value="metK"/>
    <property type="match status" value="1"/>
</dbReference>
<dbReference type="CDD" id="cd18079">
    <property type="entry name" value="S-AdoMet_synt"/>
    <property type="match status" value="1"/>
</dbReference>
<comment type="similarity">
    <text evidence="9">Belongs to the AdoMet synthase family.</text>
</comment>
<dbReference type="Pfam" id="PF02772">
    <property type="entry name" value="S-AdoMet_synt_M"/>
    <property type="match status" value="1"/>
</dbReference>
<dbReference type="Gene3D" id="3.30.300.10">
    <property type="match status" value="3"/>
</dbReference>
<organism evidence="13 14">
    <name type="scientific">Thiohalorhabdus methylotrophus</name>
    <dbReference type="NCBI Taxonomy" id="3242694"/>
    <lineage>
        <taxon>Bacteria</taxon>
        <taxon>Pseudomonadati</taxon>
        <taxon>Pseudomonadota</taxon>
        <taxon>Gammaproteobacteria</taxon>
        <taxon>Thiohalorhabdales</taxon>
        <taxon>Thiohalorhabdaceae</taxon>
        <taxon>Thiohalorhabdus</taxon>
    </lineage>
</organism>
<dbReference type="PANTHER" id="PTHR11964">
    <property type="entry name" value="S-ADENOSYLMETHIONINE SYNTHETASE"/>
    <property type="match status" value="1"/>
</dbReference>
<keyword evidence="4" id="KW-0547">Nucleotide-binding</keyword>
<keyword evidence="14" id="KW-1185">Reference proteome</keyword>
<name>A0ABV4TQQ5_9GAMM</name>
<evidence type="ECO:0000256" key="2">
    <source>
        <dbReference type="ARBA" id="ARBA00022679"/>
    </source>
</evidence>
<dbReference type="EMBL" id="JBGUAW010000001">
    <property type="protein sequence ID" value="MFA9459597.1"/>
    <property type="molecule type" value="Genomic_DNA"/>
</dbReference>
<evidence type="ECO:0000313" key="14">
    <source>
        <dbReference type="Proteomes" id="UP001575181"/>
    </source>
</evidence>
<evidence type="ECO:0000259" key="11">
    <source>
        <dbReference type="Pfam" id="PF02772"/>
    </source>
</evidence>
<keyword evidence="5" id="KW-0067">ATP-binding</keyword>
<evidence type="ECO:0000256" key="1">
    <source>
        <dbReference type="ARBA" id="ARBA00022563"/>
    </source>
</evidence>
<comment type="caution">
    <text evidence="13">The sequence shown here is derived from an EMBL/GenBank/DDBJ whole genome shotgun (WGS) entry which is preliminary data.</text>
</comment>
<reference evidence="13 14" key="1">
    <citation type="submission" date="2024-08" db="EMBL/GenBank/DDBJ databases">
        <title>Whole-genome sequencing of halo(alkali)philic microorganisms from hypersaline lakes.</title>
        <authorList>
            <person name="Sorokin D.Y."/>
            <person name="Merkel A.Y."/>
            <person name="Messina E."/>
            <person name="Yakimov M."/>
        </authorList>
    </citation>
    <scope>NUCLEOTIDE SEQUENCE [LARGE SCALE GENOMIC DNA]</scope>
    <source>
        <strain evidence="13 14">Cl-TMA</strain>
    </source>
</reference>
<dbReference type="RefSeq" id="WP_373654380.1">
    <property type="nucleotide sequence ID" value="NZ_JBGUAW010000001.1"/>
</dbReference>
<evidence type="ECO:0000256" key="9">
    <source>
        <dbReference type="RuleBase" id="RU004462"/>
    </source>
</evidence>
<sequence>MRTDFVFTSESVTGGHPDKLCDWISDAVVDRFLERDPFTRVIAEAAVATGVVFIAARFVSRASVDIPEVTRSVIDRAGYRDPDFNPRDCTILTRFRELPGGEYSRVDEESLSDEALDRLPAGNQVNVFGFACRQTESFLPLPIWVGHRLASRLAGARHSSPGLGLYPDGKIQVGVEYRDRRPVRIHSVSLIAAQRQADHPSPAALHEALTEEVVRPVLADSGLTDDSHTNIYVNPAGPFIGGGPAAHSGMTGRKNAIDTYGEYSRHSGAALSGKDPSRIDRIGAYAARHAAKNVVAAGLAGECEVQLSYTVGLSRPVSIQVETFGTGRLEDGEIARRLEAVLDFRPGGILRRFGLRHLPQARAGDFFQELAVYGHMGRPELELPWEEIEEAEALR</sequence>
<feature type="domain" description="S-adenosylmethionine synthetase N-terminal" evidence="10">
    <location>
        <begin position="5"/>
        <end position="96"/>
    </location>
</feature>
<protein>
    <recommendedName>
        <fullName evidence="8">Methionine adenosyltransferase</fullName>
        <ecNumber evidence="8">2.5.1.6</ecNumber>
    </recommendedName>
</protein>
<keyword evidence="7" id="KW-0630">Potassium</keyword>
<evidence type="ECO:0000259" key="12">
    <source>
        <dbReference type="Pfam" id="PF02773"/>
    </source>
</evidence>
<dbReference type="InterPro" id="IPR002133">
    <property type="entry name" value="S-AdoMet_synthetase"/>
</dbReference>
<keyword evidence="6" id="KW-0460">Magnesium</keyword>
<dbReference type="Pfam" id="PF02773">
    <property type="entry name" value="S-AdoMet_synt_C"/>
    <property type="match status" value="1"/>
</dbReference>
<gene>
    <name evidence="13" type="primary">metK</name>
    <name evidence="13" type="ORF">ACERLL_01985</name>
</gene>
<evidence type="ECO:0000256" key="5">
    <source>
        <dbReference type="ARBA" id="ARBA00022840"/>
    </source>
</evidence>
<dbReference type="InterPro" id="IPR022628">
    <property type="entry name" value="S-AdoMet_synt_N"/>
</dbReference>
<evidence type="ECO:0000256" key="6">
    <source>
        <dbReference type="ARBA" id="ARBA00022842"/>
    </source>
</evidence>
<proteinExistence type="inferred from homology"/>
<dbReference type="GO" id="GO:0004478">
    <property type="term" value="F:methionine adenosyltransferase activity"/>
    <property type="evidence" value="ECO:0007669"/>
    <property type="project" value="UniProtKB-EC"/>
</dbReference>
<dbReference type="Proteomes" id="UP001575181">
    <property type="component" value="Unassembled WGS sequence"/>
</dbReference>
<evidence type="ECO:0000259" key="10">
    <source>
        <dbReference type="Pfam" id="PF00438"/>
    </source>
</evidence>
<evidence type="ECO:0000256" key="4">
    <source>
        <dbReference type="ARBA" id="ARBA00022741"/>
    </source>
</evidence>
<dbReference type="InterPro" id="IPR022629">
    <property type="entry name" value="S-AdoMet_synt_central"/>
</dbReference>
<dbReference type="EC" id="2.5.1.6" evidence="8"/>
<accession>A0ABV4TQQ5</accession>
<evidence type="ECO:0000256" key="8">
    <source>
        <dbReference type="NCBIfam" id="TIGR01034"/>
    </source>
</evidence>
<keyword evidence="3" id="KW-0479">Metal-binding</keyword>
<dbReference type="PIRSF" id="PIRSF000497">
    <property type="entry name" value="MAT"/>
    <property type="match status" value="1"/>
</dbReference>
<keyword evidence="1" id="KW-0554">One-carbon metabolism</keyword>
<feature type="domain" description="S-adenosylmethionine synthetase C-terminal" evidence="12">
    <location>
        <begin position="242"/>
        <end position="386"/>
    </location>
</feature>
<feature type="domain" description="S-adenosylmethionine synthetase central" evidence="11">
    <location>
        <begin position="120"/>
        <end position="239"/>
    </location>
</feature>
<evidence type="ECO:0000256" key="7">
    <source>
        <dbReference type="ARBA" id="ARBA00022958"/>
    </source>
</evidence>
<evidence type="ECO:0000256" key="3">
    <source>
        <dbReference type="ARBA" id="ARBA00022723"/>
    </source>
</evidence>